<sequence>MDHVQQLITRGDNPREERAYRDPASIESVEYRIRSEPNHLYEDPDIDEDIVYRIIPGGVVTKRHLEICAEHFSTNYGVWSQRARLVMGPWAEYGKHVRLSRDRLRAQCLPDGVNNILVIAITKNGLQVGHCFMSQWMHGDDRVWWITQLLVLKGYRNQRRATKMLQALAMHYDVGRSTRRDLVGVASSNPYTICTLLRVFGRGIEVLPSKPDWEENPVRHTPLPISACEPIVKAAPVNYIRDAKLLPGTLTVNTRFFIDHAAPDEALTRIVYSINKQMIEPWEWLFGHLEPGCEYLCILDYSFDSEYRLDSVLHDELTISNADQPKEGSSNRTKESFEIGSSKRLKRSSSSIQYGEIDRYLLEVPSSCRLDPKCNRACASLYGSVRKLVFEAKGLIATTPMLSIIMSAKQIPDDLRRVYQSVDFCFPLPEQVRTWADFTEYAYGVFEEDTNVAARMLILQAIHFQELRDNHESSQRARVTESLELAKLKRMREKGQSAKRVRQKPTIQRQRFTANTSRDKDNALSAKPREKPGLTPMVPPRKPLAPKPQGPSKIAEMPAKTDAYTTKPRTTSMLSSIGNSFRKLRVSNPRRSLSESKPRGSIPTTNASNDTPAPTEQTPPQTPLSRSFGPIPRTAPIRISAVPKDPFSAKVIRRYEHEAHAAITPPATPLSSQPQADLPRYMAPTMSSMQRYKTHSPELFYSDESDDGSRSSVSGRPCLKNSGKVLDRTWAKRG</sequence>
<name>A0A177DF18_ALTAL</name>
<dbReference type="KEGG" id="aalt:CC77DRAFT_1052206"/>
<proteinExistence type="predicted"/>
<gene>
    <name evidence="2" type="ORF">CC77DRAFT_1052206</name>
</gene>
<feature type="region of interest" description="Disordered" evidence="1">
    <location>
        <begin position="491"/>
        <end position="640"/>
    </location>
</feature>
<feature type="compositionally biased region" description="Basic and acidic residues" evidence="1">
    <location>
        <begin position="517"/>
        <end position="532"/>
    </location>
</feature>
<evidence type="ECO:0008006" key="4">
    <source>
        <dbReference type="Google" id="ProtNLM"/>
    </source>
</evidence>
<feature type="region of interest" description="Disordered" evidence="1">
    <location>
        <begin position="689"/>
        <end position="734"/>
    </location>
</feature>
<dbReference type="VEuPathDB" id="FungiDB:CC77DRAFT_1052206"/>
<accession>A0A177DF18</accession>
<feature type="compositionally biased region" description="Pro residues" evidence="1">
    <location>
        <begin position="537"/>
        <end position="549"/>
    </location>
</feature>
<dbReference type="Proteomes" id="UP000077248">
    <property type="component" value="Unassembled WGS sequence"/>
</dbReference>
<evidence type="ECO:0000256" key="1">
    <source>
        <dbReference type="SAM" id="MobiDB-lite"/>
    </source>
</evidence>
<dbReference type="RefSeq" id="XP_018383238.1">
    <property type="nucleotide sequence ID" value="XM_018527693.1"/>
</dbReference>
<protein>
    <recommendedName>
        <fullName evidence="4">N-acetyltransferase domain-containing protein</fullName>
    </recommendedName>
</protein>
<dbReference type="InterPro" id="IPR016181">
    <property type="entry name" value="Acyl_CoA_acyltransferase"/>
</dbReference>
<feature type="compositionally biased region" description="Polar residues" evidence="1">
    <location>
        <begin position="505"/>
        <end position="516"/>
    </location>
</feature>
<dbReference type="EMBL" id="KV441485">
    <property type="protein sequence ID" value="OAG17817.1"/>
    <property type="molecule type" value="Genomic_DNA"/>
</dbReference>
<keyword evidence="3" id="KW-1185">Reference proteome</keyword>
<dbReference type="SUPFAM" id="SSF55729">
    <property type="entry name" value="Acyl-CoA N-acyltransferases (Nat)"/>
    <property type="match status" value="1"/>
</dbReference>
<dbReference type="STRING" id="5599.A0A177DF18"/>
<dbReference type="AlphaFoldDB" id="A0A177DF18"/>
<organism evidence="2 3">
    <name type="scientific">Alternaria alternata</name>
    <name type="common">Alternaria rot fungus</name>
    <name type="synonym">Torula alternata</name>
    <dbReference type="NCBI Taxonomy" id="5599"/>
    <lineage>
        <taxon>Eukaryota</taxon>
        <taxon>Fungi</taxon>
        <taxon>Dikarya</taxon>
        <taxon>Ascomycota</taxon>
        <taxon>Pezizomycotina</taxon>
        <taxon>Dothideomycetes</taxon>
        <taxon>Pleosporomycetidae</taxon>
        <taxon>Pleosporales</taxon>
        <taxon>Pleosporineae</taxon>
        <taxon>Pleosporaceae</taxon>
        <taxon>Alternaria</taxon>
        <taxon>Alternaria sect. Alternaria</taxon>
        <taxon>Alternaria alternata complex</taxon>
    </lineage>
</organism>
<feature type="compositionally biased region" description="Basic and acidic residues" evidence="1">
    <location>
        <begin position="725"/>
        <end position="734"/>
    </location>
</feature>
<evidence type="ECO:0000313" key="3">
    <source>
        <dbReference type="Proteomes" id="UP000077248"/>
    </source>
</evidence>
<dbReference type="GeneID" id="29113287"/>
<feature type="compositionally biased region" description="Polar residues" evidence="1">
    <location>
        <begin position="563"/>
        <end position="579"/>
    </location>
</feature>
<evidence type="ECO:0000313" key="2">
    <source>
        <dbReference type="EMBL" id="OAG17817.1"/>
    </source>
</evidence>
<reference evidence="2 3" key="1">
    <citation type="submission" date="2016-05" db="EMBL/GenBank/DDBJ databases">
        <title>Comparative analysis of secretome profiles of manganese(II)-oxidizing ascomycete fungi.</title>
        <authorList>
            <consortium name="DOE Joint Genome Institute"/>
            <person name="Zeiner C.A."/>
            <person name="Purvine S.O."/>
            <person name="Zink E.M."/>
            <person name="Wu S."/>
            <person name="Pasa-Tolic L."/>
            <person name="Chaput D.L."/>
            <person name="Haridas S."/>
            <person name="Grigoriev I.V."/>
            <person name="Santelli C.M."/>
            <person name="Hansel C.M."/>
        </authorList>
    </citation>
    <scope>NUCLEOTIDE SEQUENCE [LARGE SCALE GENOMIC DNA]</scope>
    <source>
        <strain evidence="2 3">SRC1lrK2f</strain>
    </source>
</reference>
<feature type="compositionally biased region" description="Basic residues" evidence="1">
    <location>
        <begin position="491"/>
        <end position="503"/>
    </location>
</feature>